<keyword evidence="4" id="KW-1185">Reference proteome</keyword>
<evidence type="ECO:0000256" key="1">
    <source>
        <dbReference type="SAM" id="Phobius"/>
    </source>
</evidence>
<gene>
    <name evidence="3" type="ORF">H3H37_22985</name>
</gene>
<evidence type="ECO:0000313" key="3">
    <source>
        <dbReference type="EMBL" id="MBA5639929.1"/>
    </source>
</evidence>
<evidence type="ECO:0000259" key="2">
    <source>
        <dbReference type="Pfam" id="PF07811"/>
    </source>
</evidence>
<accession>A0A7W2IDZ2</accession>
<keyword evidence="1" id="KW-0812">Transmembrane</keyword>
<dbReference type="Proteomes" id="UP000534388">
    <property type="component" value="Unassembled WGS sequence"/>
</dbReference>
<keyword evidence="1" id="KW-1133">Transmembrane helix</keyword>
<sequence>MRFPRKQQGAAAVELGFLLIPLVLLAFGVSEYGRAIYQYNTLVKATRDATRYLSAQGPGNATTISAAKCLAVYGDASCTSTTPLVPDLTTDMVSVCDSISCPSTNLNQATGSGVINLVTVTISGYPFTSLVPFVAPSITFNNISTTMRQIL</sequence>
<name>A0A7W2IDZ2_9BURK</name>
<evidence type="ECO:0000313" key="4">
    <source>
        <dbReference type="Proteomes" id="UP000534388"/>
    </source>
</evidence>
<dbReference type="EMBL" id="JACEZT010000021">
    <property type="protein sequence ID" value="MBA5639929.1"/>
    <property type="molecule type" value="Genomic_DNA"/>
</dbReference>
<reference evidence="3 4" key="1">
    <citation type="submission" date="2020-07" db="EMBL/GenBank/DDBJ databases">
        <title>Novel species isolated from subtropical streams in China.</title>
        <authorList>
            <person name="Lu H."/>
        </authorList>
    </citation>
    <scope>NUCLEOTIDE SEQUENCE [LARGE SCALE GENOMIC DNA]</scope>
    <source>
        <strain evidence="3 4">LX20W</strain>
    </source>
</reference>
<dbReference type="InterPro" id="IPR012495">
    <property type="entry name" value="TadE-like_dom"/>
</dbReference>
<comment type="caution">
    <text evidence="3">The sequence shown here is derived from an EMBL/GenBank/DDBJ whole genome shotgun (WGS) entry which is preliminary data.</text>
</comment>
<feature type="transmembrane region" description="Helical" evidence="1">
    <location>
        <begin position="12"/>
        <end position="30"/>
    </location>
</feature>
<keyword evidence="1" id="KW-0472">Membrane</keyword>
<organism evidence="3 4">
    <name type="scientific">Rugamonas brunnea</name>
    <dbReference type="NCBI Taxonomy" id="2758569"/>
    <lineage>
        <taxon>Bacteria</taxon>
        <taxon>Pseudomonadati</taxon>
        <taxon>Pseudomonadota</taxon>
        <taxon>Betaproteobacteria</taxon>
        <taxon>Burkholderiales</taxon>
        <taxon>Oxalobacteraceae</taxon>
        <taxon>Telluria group</taxon>
        <taxon>Rugamonas</taxon>
    </lineage>
</organism>
<dbReference type="AlphaFoldDB" id="A0A7W2IDZ2"/>
<feature type="domain" description="TadE-like" evidence="2">
    <location>
        <begin position="9"/>
        <end position="51"/>
    </location>
</feature>
<dbReference type="RefSeq" id="WP_182166881.1">
    <property type="nucleotide sequence ID" value="NZ_JACEZT010000021.1"/>
</dbReference>
<proteinExistence type="predicted"/>
<protein>
    <submittedName>
        <fullName evidence="3">Pilus assembly protein</fullName>
    </submittedName>
</protein>
<dbReference type="Pfam" id="PF07811">
    <property type="entry name" value="TadE"/>
    <property type="match status" value="1"/>
</dbReference>